<dbReference type="RefSeq" id="WP_124397106.1">
    <property type="nucleotide sequence ID" value="NZ_BHZE01000003.1"/>
</dbReference>
<evidence type="ECO:0000313" key="6">
    <source>
        <dbReference type="Proteomes" id="UP000286715"/>
    </source>
</evidence>
<name>A0A401XJ74_9FLAO</name>
<keyword evidence="2" id="KW-1003">Cell membrane</keyword>
<dbReference type="GO" id="GO:0005886">
    <property type="term" value="C:plasma membrane"/>
    <property type="evidence" value="ECO:0007669"/>
    <property type="project" value="UniProtKB-SubCell"/>
</dbReference>
<evidence type="ECO:0000313" key="5">
    <source>
        <dbReference type="EMBL" id="GCD77053.1"/>
    </source>
</evidence>
<reference evidence="5 6" key="1">
    <citation type="submission" date="2018-11" db="EMBL/GenBank/DDBJ databases">
        <title>Schleiferia aggregans sp. nov., a moderately thermophilic heterotrophic bacterium isolated from microbial mats at a terrestrial hot spring.</title>
        <authorList>
            <person name="Iino T."/>
            <person name="Ohkuma M."/>
            <person name="Haruta S."/>
        </authorList>
    </citation>
    <scope>NUCLEOTIDE SEQUENCE [LARGE SCALE GENOMIC DNA]</scope>
    <source>
        <strain evidence="5 6">LA</strain>
    </source>
</reference>
<feature type="signal peptide" evidence="4">
    <location>
        <begin position="1"/>
        <end position="20"/>
    </location>
</feature>
<organism evidence="5 6">
    <name type="scientific">Thermaurantimonas aggregans</name>
    <dbReference type="NCBI Taxonomy" id="2173829"/>
    <lineage>
        <taxon>Bacteria</taxon>
        <taxon>Pseudomonadati</taxon>
        <taxon>Bacteroidota</taxon>
        <taxon>Flavobacteriia</taxon>
        <taxon>Flavobacteriales</taxon>
        <taxon>Schleiferiaceae</taxon>
        <taxon>Thermaurantimonas</taxon>
    </lineage>
</organism>
<dbReference type="InterPro" id="IPR009722">
    <property type="entry name" value="YjiK/CarP"/>
</dbReference>
<dbReference type="OrthoDB" id="1436985at2"/>
<dbReference type="AlphaFoldDB" id="A0A401XJ74"/>
<feature type="chain" id="PRO_5019283641" evidence="4">
    <location>
        <begin position="21"/>
        <end position="244"/>
    </location>
</feature>
<dbReference type="InterPro" id="IPR015943">
    <property type="entry name" value="WD40/YVTN_repeat-like_dom_sf"/>
</dbReference>
<dbReference type="Proteomes" id="UP000286715">
    <property type="component" value="Unassembled WGS sequence"/>
</dbReference>
<accession>A0A401XJ74</accession>
<keyword evidence="4" id="KW-0732">Signal</keyword>
<dbReference type="SUPFAM" id="SSF50956">
    <property type="entry name" value="Thermostable phytase (3-phytase)"/>
    <property type="match status" value="1"/>
</dbReference>
<protein>
    <submittedName>
        <fullName evidence="5">Uncharacterized protein</fullName>
    </submittedName>
</protein>
<dbReference type="EMBL" id="BHZE01000003">
    <property type="protein sequence ID" value="GCD77053.1"/>
    <property type="molecule type" value="Genomic_DNA"/>
</dbReference>
<comment type="caution">
    <text evidence="5">The sequence shown here is derived from an EMBL/GenBank/DDBJ whole genome shotgun (WGS) entry which is preliminary data.</text>
</comment>
<evidence type="ECO:0000256" key="1">
    <source>
        <dbReference type="ARBA" id="ARBA00004236"/>
    </source>
</evidence>
<evidence type="ECO:0000256" key="3">
    <source>
        <dbReference type="ARBA" id="ARBA00023136"/>
    </source>
</evidence>
<evidence type="ECO:0000256" key="4">
    <source>
        <dbReference type="SAM" id="SignalP"/>
    </source>
</evidence>
<evidence type="ECO:0000256" key="2">
    <source>
        <dbReference type="ARBA" id="ARBA00022475"/>
    </source>
</evidence>
<keyword evidence="3" id="KW-0472">Membrane</keyword>
<sequence length="244" mass="28425">MMYFKFRIAVALFVLSIASAYPQKIKKTKIAPYMSHYIEVSEPSGLVYYPNNNSLFIVSDNGDLFETTLDGKILRQAHYEGVDFEAVTFVNGLLYVVEERHRNVLVFDPKELKLLHTFHIPYSGGRNKGFESIAYIPDSRKFILITEKDPVYVMEFDTAFRPLNVYRFEAARDISSATYFEGFLYLLSDEDRTIFQLSPKDYSIVQAWKVPIINPEGIMFLPDRSLRIVSDDREKLYYFKNPIQ</sequence>
<dbReference type="Gene3D" id="2.130.10.10">
    <property type="entry name" value="YVTN repeat-like/Quinoprotein amine dehydrogenase"/>
    <property type="match status" value="1"/>
</dbReference>
<proteinExistence type="predicted"/>
<gene>
    <name evidence="5" type="ORF">JCM31826_05350</name>
</gene>
<comment type="subcellular location">
    <subcellularLocation>
        <location evidence="1">Cell membrane</location>
    </subcellularLocation>
</comment>
<dbReference type="Pfam" id="PF06977">
    <property type="entry name" value="SdiA-regulated"/>
    <property type="match status" value="1"/>
</dbReference>
<keyword evidence="6" id="KW-1185">Reference proteome</keyword>